<protein>
    <recommendedName>
        <fullName evidence="13">Mis12-domain-containing protein</fullName>
    </recommendedName>
</protein>
<keyword evidence="7 10" id="KW-0175">Coiled coil</keyword>
<evidence type="ECO:0000256" key="6">
    <source>
        <dbReference type="ARBA" id="ARBA00022838"/>
    </source>
</evidence>
<keyword evidence="9" id="KW-0137">Centromere</keyword>
<evidence type="ECO:0000313" key="11">
    <source>
        <dbReference type="EMBL" id="KZT61723.1"/>
    </source>
</evidence>
<dbReference type="Proteomes" id="UP000076842">
    <property type="component" value="Unassembled WGS sequence"/>
</dbReference>
<evidence type="ECO:0000256" key="7">
    <source>
        <dbReference type="ARBA" id="ARBA00023054"/>
    </source>
</evidence>
<dbReference type="GO" id="GO:0005634">
    <property type="term" value="C:nucleus"/>
    <property type="evidence" value="ECO:0007669"/>
    <property type="project" value="InterPro"/>
</dbReference>
<organism evidence="11 12">
    <name type="scientific">Calocera cornea HHB12733</name>
    <dbReference type="NCBI Taxonomy" id="1353952"/>
    <lineage>
        <taxon>Eukaryota</taxon>
        <taxon>Fungi</taxon>
        <taxon>Dikarya</taxon>
        <taxon>Basidiomycota</taxon>
        <taxon>Agaricomycotina</taxon>
        <taxon>Dacrymycetes</taxon>
        <taxon>Dacrymycetales</taxon>
        <taxon>Dacrymycetaceae</taxon>
        <taxon>Calocera</taxon>
    </lineage>
</organism>
<evidence type="ECO:0008006" key="13">
    <source>
        <dbReference type="Google" id="ProtNLM"/>
    </source>
</evidence>
<dbReference type="AlphaFoldDB" id="A0A165JE42"/>
<comment type="similarity">
    <text evidence="2">Belongs to the mis12 family.</text>
</comment>
<dbReference type="GO" id="GO:0051382">
    <property type="term" value="P:kinetochore assembly"/>
    <property type="evidence" value="ECO:0007669"/>
    <property type="project" value="TreeGrafter"/>
</dbReference>
<evidence type="ECO:0000256" key="4">
    <source>
        <dbReference type="ARBA" id="ARBA00022618"/>
    </source>
</evidence>
<keyword evidence="12" id="KW-1185">Reference proteome</keyword>
<keyword evidence="8" id="KW-0131">Cell cycle</keyword>
<dbReference type="InParanoid" id="A0A165JE42"/>
<dbReference type="InterPro" id="IPR008685">
    <property type="entry name" value="Centromere_Mis12"/>
</dbReference>
<evidence type="ECO:0000256" key="8">
    <source>
        <dbReference type="ARBA" id="ARBA00023306"/>
    </source>
</evidence>
<comment type="subcellular location">
    <subcellularLocation>
        <location evidence="1">Chromosome</location>
        <location evidence="1">Centromere</location>
        <location evidence="1">Kinetochore</location>
    </subcellularLocation>
</comment>
<dbReference type="EMBL" id="KV423921">
    <property type="protein sequence ID" value="KZT61723.1"/>
    <property type="molecule type" value="Genomic_DNA"/>
</dbReference>
<proteinExistence type="inferred from homology"/>
<sequence>MPEPTSTSAASATTYRNPTLLTEILQFHPQLLLDDVVNVAYETLYHAVEALEVFLLRWAEDRPEAVAKEVDGGLYAFQTLLESYADTAFDFFEVWALRNVFSFPPSDAPLPVVLPHHVGLTLKASEDDEDEVRLQLDDLRARVREARKLNLQLKKANRIADRRLAKAKTRLGHYAFLRETSMATTSAEDRVADLLQALFTLPAPHFAAASGTSKRAWEEGTKGYVNWGVRRLVDRGRSGAVLEALADKVDEVGDWEAGGAM</sequence>
<name>A0A165JE42_9BASI</name>
<dbReference type="PANTHER" id="PTHR14527:SF2">
    <property type="entry name" value="PROTEIN MIS12 HOMOLOG"/>
    <property type="match status" value="1"/>
</dbReference>
<evidence type="ECO:0000256" key="1">
    <source>
        <dbReference type="ARBA" id="ARBA00004629"/>
    </source>
</evidence>
<accession>A0A165JE42</accession>
<keyword evidence="4" id="KW-0132">Cell division</keyword>
<keyword evidence="5" id="KW-0498">Mitosis</keyword>
<dbReference type="OrthoDB" id="1884855at2759"/>
<keyword evidence="3" id="KW-0158">Chromosome</keyword>
<reference evidence="11 12" key="1">
    <citation type="journal article" date="2016" name="Mol. Biol. Evol.">
        <title>Comparative Genomics of Early-Diverging Mushroom-Forming Fungi Provides Insights into the Origins of Lignocellulose Decay Capabilities.</title>
        <authorList>
            <person name="Nagy L.G."/>
            <person name="Riley R."/>
            <person name="Tritt A."/>
            <person name="Adam C."/>
            <person name="Daum C."/>
            <person name="Floudas D."/>
            <person name="Sun H."/>
            <person name="Yadav J.S."/>
            <person name="Pangilinan J."/>
            <person name="Larsson K.H."/>
            <person name="Matsuura K."/>
            <person name="Barry K."/>
            <person name="Labutti K."/>
            <person name="Kuo R."/>
            <person name="Ohm R.A."/>
            <person name="Bhattacharya S.S."/>
            <person name="Shirouzu T."/>
            <person name="Yoshinaga Y."/>
            <person name="Martin F.M."/>
            <person name="Grigoriev I.V."/>
            <person name="Hibbett D.S."/>
        </authorList>
    </citation>
    <scope>NUCLEOTIDE SEQUENCE [LARGE SCALE GENOMIC DNA]</scope>
    <source>
        <strain evidence="11 12">HHB12733</strain>
    </source>
</reference>
<keyword evidence="6" id="KW-0995">Kinetochore</keyword>
<dbReference type="STRING" id="1353952.A0A165JE42"/>
<evidence type="ECO:0000256" key="5">
    <source>
        <dbReference type="ARBA" id="ARBA00022776"/>
    </source>
</evidence>
<dbReference type="GO" id="GO:0000070">
    <property type="term" value="P:mitotic sister chromatid segregation"/>
    <property type="evidence" value="ECO:0007669"/>
    <property type="project" value="TreeGrafter"/>
</dbReference>
<evidence type="ECO:0000313" key="12">
    <source>
        <dbReference type="Proteomes" id="UP000076842"/>
    </source>
</evidence>
<gene>
    <name evidence="11" type="ORF">CALCODRAFT_490978</name>
</gene>
<dbReference type="GO" id="GO:0051301">
    <property type="term" value="P:cell division"/>
    <property type="evidence" value="ECO:0007669"/>
    <property type="project" value="UniProtKB-KW"/>
</dbReference>
<dbReference type="GO" id="GO:0000444">
    <property type="term" value="C:MIS12/MIND type complex"/>
    <property type="evidence" value="ECO:0007669"/>
    <property type="project" value="TreeGrafter"/>
</dbReference>
<evidence type="ECO:0000256" key="9">
    <source>
        <dbReference type="ARBA" id="ARBA00023328"/>
    </source>
</evidence>
<evidence type="ECO:0000256" key="2">
    <source>
        <dbReference type="ARBA" id="ARBA00008643"/>
    </source>
</evidence>
<evidence type="ECO:0000256" key="3">
    <source>
        <dbReference type="ARBA" id="ARBA00022454"/>
    </source>
</evidence>
<feature type="coiled-coil region" evidence="10">
    <location>
        <begin position="122"/>
        <end position="156"/>
    </location>
</feature>
<dbReference type="Pfam" id="PF05859">
    <property type="entry name" value="Mis12"/>
    <property type="match status" value="1"/>
</dbReference>
<evidence type="ECO:0000256" key="10">
    <source>
        <dbReference type="SAM" id="Coils"/>
    </source>
</evidence>
<dbReference type="PANTHER" id="PTHR14527">
    <property type="entry name" value="PROTEIN MIS12 HOMOLOG"/>
    <property type="match status" value="1"/>
</dbReference>